<evidence type="ECO:0000313" key="3">
    <source>
        <dbReference type="EMBL" id="EOY45916.1"/>
    </source>
</evidence>
<dbReference type="GO" id="GO:0004301">
    <property type="term" value="F:epoxide hydrolase activity"/>
    <property type="evidence" value="ECO:0007669"/>
    <property type="project" value="TreeGrafter"/>
</dbReference>
<dbReference type="AlphaFoldDB" id="A0A7U9DL20"/>
<gene>
    <name evidence="3" type="ORF">SLI_1199</name>
</gene>
<dbReference type="SUPFAM" id="SSF53474">
    <property type="entry name" value="alpha/beta-Hydrolases"/>
    <property type="match status" value="2"/>
</dbReference>
<sequence>MLRRTRARLRATRWPTRWPVGGWEAGALPIVPTHGRPSTFLKLIDLARRLAEPSKHGGDASDAFTVVVPSLPRYAFSPPRPALTRRVERVEVPTAVAVFPADLTQPPRSWAGRTYNITRYASMPRGGHFAAHEESGQSGLLAD</sequence>
<dbReference type="GO" id="GO:0097176">
    <property type="term" value="P:epoxide metabolic process"/>
    <property type="evidence" value="ECO:0007669"/>
    <property type="project" value="TreeGrafter"/>
</dbReference>
<name>A0A7U9DL20_STRLI</name>
<accession>A0A7U9DL20</accession>
<dbReference type="Proteomes" id="UP000014062">
    <property type="component" value="Chromosome"/>
</dbReference>
<keyword evidence="2 3" id="KW-0378">Hydrolase</keyword>
<dbReference type="PANTHER" id="PTHR21661">
    <property type="entry name" value="EPOXIDE HYDROLASE 1-RELATED"/>
    <property type="match status" value="1"/>
</dbReference>
<evidence type="ECO:0000256" key="1">
    <source>
        <dbReference type="ARBA" id="ARBA00010088"/>
    </source>
</evidence>
<dbReference type="Gene3D" id="3.40.50.1820">
    <property type="entry name" value="alpha/beta hydrolase"/>
    <property type="match status" value="2"/>
</dbReference>
<evidence type="ECO:0000256" key="2">
    <source>
        <dbReference type="ARBA" id="ARBA00022801"/>
    </source>
</evidence>
<reference evidence="4" key="1">
    <citation type="journal article" date="2013" name="Genome Biol. Evol.">
        <title>The genome sequence of Streptomyces lividans 66 reveals a novel tRNA-dependent peptide biosynthetic system within a metal-related genomic island.</title>
        <authorList>
            <person name="Cruz-Morales P."/>
            <person name="Vijgenboom E."/>
            <person name="Iruegas-Bocardo F."/>
            <person name="Girard G."/>
            <person name="Yanez-Guerra L.A."/>
            <person name="Ramos-Aboites H.E."/>
            <person name="Pernodet J.L."/>
            <person name="Anne J."/>
            <person name="van Wezel G.P."/>
            <person name="Barona-Gomez F."/>
        </authorList>
    </citation>
    <scope>NUCLEOTIDE SEQUENCE [LARGE SCALE GENOMIC DNA]</scope>
    <source>
        <strain evidence="4">1326</strain>
    </source>
</reference>
<organism evidence="3 4">
    <name type="scientific">Streptomyces lividans 1326</name>
    <dbReference type="NCBI Taxonomy" id="1200984"/>
    <lineage>
        <taxon>Bacteria</taxon>
        <taxon>Bacillati</taxon>
        <taxon>Actinomycetota</taxon>
        <taxon>Actinomycetes</taxon>
        <taxon>Kitasatosporales</taxon>
        <taxon>Streptomycetaceae</taxon>
        <taxon>Streptomyces</taxon>
    </lineage>
</organism>
<protein>
    <submittedName>
        <fullName evidence="3">Putative epoxide hydrolase</fullName>
    </submittedName>
</protein>
<evidence type="ECO:0000313" key="4">
    <source>
        <dbReference type="Proteomes" id="UP000014062"/>
    </source>
</evidence>
<comment type="similarity">
    <text evidence="1">Belongs to the peptidase S33 family.</text>
</comment>
<dbReference type="EMBL" id="CM001889">
    <property type="protein sequence ID" value="EOY45916.1"/>
    <property type="molecule type" value="Genomic_DNA"/>
</dbReference>
<dbReference type="RefSeq" id="WP_003977896.1">
    <property type="nucleotide sequence ID" value="NZ_CM001889.1"/>
</dbReference>
<proteinExistence type="inferred from homology"/>
<dbReference type="InterPro" id="IPR029058">
    <property type="entry name" value="AB_hydrolase_fold"/>
</dbReference>
<dbReference type="PANTHER" id="PTHR21661:SF35">
    <property type="entry name" value="EPOXIDE HYDROLASE"/>
    <property type="match status" value="1"/>
</dbReference>